<name>A0ABQ5JKI6_9LACO</name>
<reference evidence="3" key="1">
    <citation type="journal article" date="2022" name="Int. J. Syst. Evol. Microbiol.">
        <title>A novel species of lactic acid bacteria, Ligilactobacillus pabuli sp. nov., isolated from alfalfa silage.</title>
        <authorList>
            <person name="Tohno M."/>
            <person name="Tanizawa Y."/>
            <person name="Sawada H."/>
            <person name="Sakamoto M."/>
            <person name="Ohkuma M."/>
            <person name="Kobayashi H."/>
        </authorList>
    </citation>
    <scope>NUCLEOTIDE SEQUENCE</scope>
    <source>
        <strain evidence="3">AF129</strain>
    </source>
</reference>
<keyword evidence="4" id="KW-1185">Reference proteome</keyword>
<keyword evidence="1" id="KW-0472">Membrane</keyword>
<feature type="transmembrane region" description="Helical" evidence="1">
    <location>
        <begin position="183"/>
        <end position="202"/>
    </location>
</feature>
<comment type="caution">
    <text evidence="3">The sequence shown here is derived from an EMBL/GenBank/DDBJ whole genome shotgun (WGS) entry which is preliminary data.</text>
</comment>
<keyword evidence="1" id="KW-1133">Transmembrane helix</keyword>
<protein>
    <recommendedName>
        <fullName evidence="2">DZANK-type domain-containing protein</fullName>
    </recommendedName>
</protein>
<dbReference type="Pfam" id="PF05656">
    <property type="entry name" value="DUF805"/>
    <property type="match status" value="1"/>
</dbReference>
<dbReference type="InterPro" id="IPR025874">
    <property type="entry name" value="DZR"/>
</dbReference>
<dbReference type="EMBL" id="BQXH01000036">
    <property type="protein sequence ID" value="GKS82441.1"/>
    <property type="molecule type" value="Genomic_DNA"/>
</dbReference>
<dbReference type="Pfam" id="PF12773">
    <property type="entry name" value="DZR"/>
    <property type="match status" value="1"/>
</dbReference>
<evidence type="ECO:0000259" key="2">
    <source>
        <dbReference type="Pfam" id="PF12773"/>
    </source>
</evidence>
<feature type="transmembrane region" description="Helical" evidence="1">
    <location>
        <begin position="214"/>
        <end position="234"/>
    </location>
</feature>
<accession>A0ABQ5JKI6</accession>
<feature type="domain" description="DZANK-type" evidence="2">
    <location>
        <begin position="4"/>
        <end position="55"/>
    </location>
</feature>
<evidence type="ECO:0000313" key="4">
    <source>
        <dbReference type="Proteomes" id="UP001055149"/>
    </source>
</evidence>
<sequence>MFYCQKCGKKNTEESQLCALCGTVQEVFEPETEFKACKRCNKQIPVRSNYCYYCGMDQAKILLSELKVEKKQPPEEQPADQTEQLPKIDLSDREKLQKFIKLAKKQGVTVHVLGKNESVTPGIIPGTKLFLRDWLNVNKRMGRADFWYGLIGSFCLSIPIGILIGLLAIFVQRIDPAGLMPTIKFGMAAWVAYFTVALFTALVRRYHDIELPGYLALLLLIPYCDMIALIIALLPQKRTNTKYTFEDPRRKNKKHH</sequence>
<evidence type="ECO:0000256" key="1">
    <source>
        <dbReference type="SAM" id="Phobius"/>
    </source>
</evidence>
<feature type="transmembrane region" description="Helical" evidence="1">
    <location>
        <begin position="146"/>
        <end position="171"/>
    </location>
</feature>
<proteinExistence type="predicted"/>
<dbReference type="RefSeq" id="WP_244057093.1">
    <property type="nucleotide sequence ID" value="NZ_BQXH01000036.1"/>
</dbReference>
<keyword evidence="1" id="KW-0812">Transmembrane</keyword>
<organism evidence="3 4">
    <name type="scientific">Ligilactobacillus pabuli</name>
    <dbReference type="NCBI Taxonomy" id="2886039"/>
    <lineage>
        <taxon>Bacteria</taxon>
        <taxon>Bacillati</taxon>
        <taxon>Bacillota</taxon>
        <taxon>Bacilli</taxon>
        <taxon>Lactobacillales</taxon>
        <taxon>Lactobacillaceae</taxon>
        <taxon>Ligilactobacillus</taxon>
    </lineage>
</organism>
<dbReference type="Proteomes" id="UP001055149">
    <property type="component" value="Unassembled WGS sequence"/>
</dbReference>
<evidence type="ECO:0000313" key="3">
    <source>
        <dbReference type="EMBL" id="GKS82441.1"/>
    </source>
</evidence>
<dbReference type="InterPro" id="IPR008523">
    <property type="entry name" value="DUF805"/>
</dbReference>
<gene>
    <name evidence="3" type="ORF">LPAF129_21270</name>
</gene>